<keyword evidence="11 14" id="KW-0324">Glycolysis</keyword>
<evidence type="ECO:0000313" key="16">
    <source>
        <dbReference type="EMBL" id="AGE96435.1"/>
    </source>
</evidence>
<proteinExistence type="inferred from homology"/>
<dbReference type="VEuPathDB" id="MicrosporidiaDB:AEWD_090670"/>
<comment type="catalytic activity">
    <reaction evidence="13 14">
        <text>pyruvate + ATP = phosphoenolpyruvate + ADP + H(+)</text>
        <dbReference type="Rhea" id="RHEA:18157"/>
        <dbReference type="ChEBI" id="CHEBI:15361"/>
        <dbReference type="ChEBI" id="CHEBI:15378"/>
        <dbReference type="ChEBI" id="CHEBI:30616"/>
        <dbReference type="ChEBI" id="CHEBI:58702"/>
        <dbReference type="ChEBI" id="CHEBI:456216"/>
        <dbReference type="EC" id="2.7.1.40"/>
    </reaction>
</comment>
<evidence type="ECO:0000256" key="6">
    <source>
        <dbReference type="ARBA" id="ARBA00022723"/>
    </source>
</evidence>
<reference evidence="16" key="1">
    <citation type="journal article" date="2013" name="Eukaryot. Cell">
        <title>Extremely Reduced Levels of Heterozygosity in the Vertebrate Pathogen Encephalitozoon cuniculi.</title>
        <authorList>
            <person name="Selman M."/>
            <person name="Sak B."/>
            <person name="Kvac M."/>
            <person name="Farinelli L."/>
            <person name="Weiss L.M."/>
            <person name="Corradi N."/>
        </authorList>
    </citation>
    <scope>NUCLEOTIDE SEQUENCE</scope>
</reference>
<dbReference type="InterPro" id="IPR015806">
    <property type="entry name" value="Pyrv_Knase_insert_dom_sf"/>
</dbReference>
<evidence type="ECO:0000256" key="2">
    <source>
        <dbReference type="ARBA" id="ARBA00004997"/>
    </source>
</evidence>
<comment type="similarity">
    <text evidence="3 14">Belongs to the pyruvate kinase family.</text>
</comment>
<dbReference type="Gene3D" id="3.40.1380.20">
    <property type="entry name" value="Pyruvate kinase, C-terminal domain"/>
    <property type="match status" value="1"/>
</dbReference>
<keyword evidence="7" id="KW-0547">Nucleotide-binding</keyword>
<dbReference type="VEuPathDB" id="MicrosporidiaDB:M970_090650"/>
<evidence type="ECO:0000256" key="11">
    <source>
        <dbReference type="ARBA" id="ARBA00023152"/>
    </source>
</evidence>
<evidence type="ECO:0000256" key="8">
    <source>
        <dbReference type="ARBA" id="ARBA00022777"/>
    </source>
</evidence>
<dbReference type="SUPFAM" id="SSF50800">
    <property type="entry name" value="PK beta-barrel domain-like"/>
    <property type="match status" value="1"/>
</dbReference>
<keyword evidence="6" id="KW-0479">Metal-binding</keyword>
<evidence type="ECO:0000256" key="13">
    <source>
        <dbReference type="ARBA" id="ARBA00048152"/>
    </source>
</evidence>
<dbReference type="InterPro" id="IPR001697">
    <property type="entry name" value="Pyr_Knase"/>
</dbReference>
<dbReference type="EMBL" id="KC513619">
    <property type="protein sequence ID" value="AGE96435.1"/>
    <property type="molecule type" value="Genomic_DNA"/>
</dbReference>
<dbReference type="Pfam" id="PF00224">
    <property type="entry name" value="PK"/>
    <property type="match status" value="1"/>
</dbReference>
<keyword evidence="10 14" id="KW-0460">Magnesium</keyword>
<evidence type="ECO:0000256" key="3">
    <source>
        <dbReference type="ARBA" id="ARBA00008663"/>
    </source>
</evidence>
<comment type="pathway">
    <text evidence="2 14">Carbohydrate degradation; glycolysis; pyruvate from D-glyceraldehyde 3-phosphate: step 5/5.</text>
</comment>
<organism evidence="16">
    <name type="scientific">Encephalitozoon cuniculi</name>
    <name type="common">Microsporidian parasite</name>
    <dbReference type="NCBI Taxonomy" id="6035"/>
    <lineage>
        <taxon>Eukaryota</taxon>
        <taxon>Fungi</taxon>
        <taxon>Fungi incertae sedis</taxon>
        <taxon>Microsporidia</taxon>
        <taxon>Unikaryonidae</taxon>
        <taxon>Encephalitozoon</taxon>
    </lineage>
</organism>
<dbReference type="InterPro" id="IPR036918">
    <property type="entry name" value="Pyrv_Knase_C_sf"/>
</dbReference>
<evidence type="ECO:0000256" key="14">
    <source>
        <dbReference type="RuleBase" id="RU000504"/>
    </source>
</evidence>
<keyword evidence="9" id="KW-0067">ATP-binding</keyword>
<name>M1KB51_ENCCN</name>
<dbReference type="GO" id="GO:0004743">
    <property type="term" value="F:pyruvate kinase activity"/>
    <property type="evidence" value="ECO:0007669"/>
    <property type="project" value="UniProtKB-EC"/>
</dbReference>
<dbReference type="SUPFAM" id="SSF51621">
    <property type="entry name" value="Phosphoenolpyruvate/pyruvate domain"/>
    <property type="match status" value="1"/>
</dbReference>
<dbReference type="Gene3D" id="2.40.33.10">
    <property type="entry name" value="PK beta-barrel domain-like"/>
    <property type="match status" value="1"/>
</dbReference>
<evidence type="ECO:0000256" key="12">
    <source>
        <dbReference type="ARBA" id="ARBA00023317"/>
    </source>
</evidence>
<dbReference type="UniPathway" id="UPA00109">
    <property type="reaction ID" value="UER00188"/>
</dbReference>
<evidence type="ECO:0000259" key="15">
    <source>
        <dbReference type="Pfam" id="PF00224"/>
    </source>
</evidence>
<evidence type="ECO:0000256" key="1">
    <source>
        <dbReference type="ARBA" id="ARBA00001958"/>
    </source>
</evidence>
<evidence type="ECO:0000256" key="7">
    <source>
        <dbReference type="ARBA" id="ARBA00022741"/>
    </source>
</evidence>
<dbReference type="GO" id="GO:0016301">
    <property type="term" value="F:kinase activity"/>
    <property type="evidence" value="ECO:0007669"/>
    <property type="project" value="UniProtKB-KW"/>
</dbReference>
<protein>
    <recommendedName>
        <fullName evidence="4 14">Pyruvate kinase</fullName>
        <ecNumber evidence="4 14">2.7.1.40</ecNumber>
    </recommendedName>
</protein>
<dbReference type="EC" id="2.7.1.40" evidence="4 14"/>
<dbReference type="NCBIfam" id="TIGR01064">
    <property type="entry name" value="pyruv_kin"/>
    <property type="match status" value="1"/>
</dbReference>
<feature type="domain" description="Pyruvate kinase barrel" evidence="15">
    <location>
        <begin position="97"/>
        <end position="408"/>
    </location>
</feature>
<dbReference type="GO" id="GO:0030955">
    <property type="term" value="F:potassium ion binding"/>
    <property type="evidence" value="ECO:0007669"/>
    <property type="project" value="InterPro"/>
</dbReference>
<evidence type="ECO:0000256" key="9">
    <source>
        <dbReference type="ARBA" id="ARBA00022840"/>
    </source>
</evidence>
<dbReference type="GO" id="GO:0005524">
    <property type="term" value="F:ATP binding"/>
    <property type="evidence" value="ECO:0007669"/>
    <property type="project" value="UniProtKB-KW"/>
</dbReference>
<dbReference type="InterPro" id="IPR011037">
    <property type="entry name" value="Pyrv_Knase-like_insert_dom_sf"/>
</dbReference>
<dbReference type="PANTHER" id="PTHR11817">
    <property type="entry name" value="PYRUVATE KINASE"/>
    <property type="match status" value="1"/>
</dbReference>
<keyword evidence="8 14" id="KW-0418">Kinase</keyword>
<sequence>MWLVEEKYLVLFYEYHYDMLCRPYQCTCCQILGGWDFVIQRPHHNGYSLHAARGCMLNYIYSFGQDYVSYLQSTYHWSQKLDKFGKCLAQAMRMVLTKIVCTIGPRTSSREKIKELIDAGMSIARLNFSHGSREAHLEVIRNIRDSRSGAGRHVSIALDTRGPEVRLRTPEMKDIKVEGGEVLRFSLLSSEKDIWIPGVDLKSLGVDNRVFIDDGAIELRVVNVEEDGFECEVLNSGMIKSNKSMNFPGTDIGDRALGDEDKNDIAFGLENGIDMVFASFVSCRADVEEIRRLVGSKVPVVSKIESCLGMRNLKEIALCSDGVMIARGDLGVEIGLENMFSAQKRILYEVKREGRPVICATQMMESMTLKNAPNRSEISDVGNAVLDGCDCVMLSAESAVGMFPVETVKFMRSICADAERYDMESRKGAGACGVSSYVDGVVICSGTESQIEKIYLSKPETPIIVISESLWILRRFSIYRGIIPVYGKGSEDAEATLRRLGLRGRFLAVGREDVRMVSV</sequence>
<comment type="cofactor">
    <cofactor evidence="1">
        <name>K(+)</name>
        <dbReference type="ChEBI" id="CHEBI:29103"/>
    </cofactor>
</comment>
<dbReference type="InterPro" id="IPR015813">
    <property type="entry name" value="Pyrv/PenolPyrv_kinase-like_dom"/>
</dbReference>
<dbReference type="VEuPathDB" id="MicrosporidiaDB:AEWR_090650"/>
<evidence type="ECO:0000256" key="5">
    <source>
        <dbReference type="ARBA" id="ARBA00022679"/>
    </source>
</evidence>
<dbReference type="VEuPathDB" id="MicrosporidiaDB:AEWQ_090660"/>
<dbReference type="InterPro" id="IPR040442">
    <property type="entry name" value="Pyrv_kinase-like_dom_sf"/>
</dbReference>
<keyword evidence="5 14" id="KW-0808">Transferase</keyword>
<dbReference type="AlphaFoldDB" id="M1KB51"/>
<dbReference type="PRINTS" id="PR01050">
    <property type="entry name" value="PYRUVTKNASE"/>
</dbReference>
<evidence type="ECO:0000256" key="10">
    <source>
        <dbReference type="ARBA" id="ARBA00022842"/>
    </source>
</evidence>
<dbReference type="Gene3D" id="3.20.20.60">
    <property type="entry name" value="Phosphoenolpyruvate-binding domains"/>
    <property type="match status" value="1"/>
</dbReference>
<dbReference type="SUPFAM" id="SSF52935">
    <property type="entry name" value="PK C-terminal domain-like"/>
    <property type="match status" value="1"/>
</dbReference>
<keyword evidence="12 16" id="KW-0670">Pyruvate</keyword>
<dbReference type="VEuPathDB" id="MicrosporidiaDB:ECU09_0640"/>
<accession>M1KB51</accession>
<dbReference type="GO" id="GO:0000287">
    <property type="term" value="F:magnesium ion binding"/>
    <property type="evidence" value="ECO:0007669"/>
    <property type="project" value="InterPro"/>
</dbReference>
<dbReference type="InterPro" id="IPR015793">
    <property type="entry name" value="Pyrv_Knase_brl"/>
</dbReference>
<evidence type="ECO:0000256" key="4">
    <source>
        <dbReference type="ARBA" id="ARBA00012142"/>
    </source>
</evidence>